<dbReference type="SUPFAM" id="SSF46689">
    <property type="entry name" value="Homeodomain-like"/>
    <property type="match status" value="1"/>
</dbReference>
<keyword evidence="6" id="KW-1185">Reference proteome</keyword>
<dbReference type="GO" id="GO:0003700">
    <property type="term" value="F:DNA-binding transcription factor activity"/>
    <property type="evidence" value="ECO:0007669"/>
    <property type="project" value="InterPro"/>
</dbReference>
<dbReference type="PROSITE" id="PS01124">
    <property type="entry name" value="HTH_ARAC_FAMILY_2"/>
    <property type="match status" value="1"/>
</dbReference>
<dbReference type="Gene3D" id="1.10.10.60">
    <property type="entry name" value="Homeodomain-like"/>
    <property type="match status" value="1"/>
</dbReference>
<dbReference type="Proteomes" id="UP000240357">
    <property type="component" value="Unassembled WGS sequence"/>
</dbReference>
<dbReference type="AlphaFoldDB" id="A0A2T2Y8S6"/>
<gene>
    <name evidence="5" type="ORF">AHMF7605_28760</name>
</gene>
<keyword evidence="2" id="KW-0238">DNA-binding</keyword>
<evidence type="ECO:0000256" key="2">
    <source>
        <dbReference type="ARBA" id="ARBA00023125"/>
    </source>
</evidence>
<accession>A0A2T2Y8S6</accession>
<dbReference type="EMBL" id="PYFT01000002">
    <property type="protein sequence ID" value="PSR51903.1"/>
    <property type="molecule type" value="Genomic_DNA"/>
</dbReference>
<comment type="caution">
    <text evidence="5">The sequence shown here is derived from an EMBL/GenBank/DDBJ whole genome shotgun (WGS) entry which is preliminary data.</text>
</comment>
<keyword evidence="1" id="KW-0805">Transcription regulation</keyword>
<sequence length="290" mass="33629">MMPSETQYREYLPSPVLRSYIECYWHYYSSPGLSIEEQPVKRCLPLGTVEIIIQVDQKPCVIYNSQQQTWEKSHIIYFAGLFKDTSFWKGSPDSLMFGIRMRPEAILELFKLPVACLFNCVIDAEALLGTTAKNMVNEMSGKSSVPQLVTIAEKYLLNRLSNLRAERNYVVEACRLIRKVQGKLSIEALSDQLYISPRQLQRNFKELVGTSPKTYQRIIRFRNAYQYVRKATDSEIKWAELSYELGFSDQAHFIRDCREFTGTVPSFLITNDQSFFQTLEVCPTYVSFAY</sequence>
<dbReference type="InterPro" id="IPR046532">
    <property type="entry name" value="DUF6597"/>
</dbReference>
<evidence type="ECO:0000259" key="4">
    <source>
        <dbReference type="PROSITE" id="PS01124"/>
    </source>
</evidence>
<evidence type="ECO:0000256" key="1">
    <source>
        <dbReference type="ARBA" id="ARBA00023015"/>
    </source>
</evidence>
<dbReference type="OrthoDB" id="635259at2"/>
<dbReference type="GO" id="GO:0043565">
    <property type="term" value="F:sequence-specific DNA binding"/>
    <property type="evidence" value="ECO:0007669"/>
    <property type="project" value="InterPro"/>
</dbReference>
<dbReference type="PANTHER" id="PTHR46796">
    <property type="entry name" value="HTH-TYPE TRANSCRIPTIONAL ACTIVATOR RHAS-RELATED"/>
    <property type="match status" value="1"/>
</dbReference>
<dbReference type="InterPro" id="IPR050204">
    <property type="entry name" value="AraC_XylS_family_regulators"/>
</dbReference>
<organism evidence="5 6">
    <name type="scientific">Adhaeribacter arboris</name>
    <dbReference type="NCBI Taxonomy" id="2072846"/>
    <lineage>
        <taxon>Bacteria</taxon>
        <taxon>Pseudomonadati</taxon>
        <taxon>Bacteroidota</taxon>
        <taxon>Cytophagia</taxon>
        <taxon>Cytophagales</taxon>
        <taxon>Hymenobacteraceae</taxon>
        <taxon>Adhaeribacter</taxon>
    </lineage>
</organism>
<dbReference type="Pfam" id="PF12833">
    <property type="entry name" value="HTH_18"/>
    <property type="match status" value="1"/>
</dbReference>
<dbReference type="InterPro" id="IPR009057">
    <property type="entry name" value="Homeodomain-like_sf"/>
</dbReference>
<evidence type="ECO:0000313" key="5">
    <source>
        <dbReference type="EMBL" id="PSR51903.1"/>
    </source>
</evidence>
<evidence type="ECO:0000256" key="3">
    <source>
        <dbReference type="ARBA" id="ARBA00023163"/>
    </source>
</evidence>
<dbReference type="PANTHER" id="PTHR46796:SF13">
    <property type="entry name" value="HTH-TYPE TRANSCRIPTIONAL ACTIVATOR RHAS"/>
    <property type="match status" value="1"/>
</dbReference>
<keyword evidence="3" id="KW-0804">Transcription</keyword>
<proteinExistence type="predicted"/>
<evidence type="ECO:0000313" key="6">
    <source>
        <dbReference type="Proteomes" id="UP000240357"/>
    </source>
</evidence>
<name>A0A2T2Y8S6_9BACT</name>
<dbReference type="SMART" id="SM00342">
    <property type="entry name" value="HTH_ARAC"/>
    <property type="match status" value="1"/>
</dbReference>
<dbReference type="Pfam" id="PF20240">
    <property type="entry name" value="DUF6597"/>
    <property type="match status" value="1"/>
</dbReference>
<reference evidence="5 6" key="1">
    <citation type="submission" date="2018-03" db="EMBL/GenBank/DDBJ databases">
        <title>Adhaeribacter sp. HMF7605 Genome sequencing and assembly.</title>
        <authorList>
            <person name="Kang H."/>
            <person name="Kang J."/>
            <person name="Cha I."/>
            <person name="Kim H."/>
            <person name="Joh K."/>
        </authorList>
    </citation>
    <scope>NUCLEOTIDE SEQUENCE [LARGE SCALE GENOMIC DNA]</scope>
    <source>
        <strain evidence="5 6">HMF7605</strain>
    </source>
</reference>
<feature type="domain" description="HTH araC/xylS-type" evidence="4">
    <location>
        <begin position="176"/>
        <end position="271"/>
    </location>
</feature>
<dbReference type="RefSeq" id="WP_106933725.1">
    <property type="nucleotide sequence ID" value="NZ_PYFT01000002.1"/>
</dbReference>
<dbReference type="InterPro" id="IPR018060">
    <property type="entry name" value="HTH_AraC"/>
</dbReference>
<protein>
    <recommendedName>
        <fullName evidence="4">HTH araC/xylS-type domain-containing protein</fullName>
    </recommendedName>
</protein>